<dbReference type="GO" id="GO:0004503">
    <property type="term" value="F:tyrosinase activity"/>
    <property type="evidence" value="ECO:0007669"/>
    <property type="project" value="UniProtKB-EC"/>
</dbReference>
<evidence type="ECO:0000256" key="5">
    <source>
        <dbReference type="ARBA" id="ARBA00023002"/>
    </source>
</evidence>
<keyword evidence="8" id="KW-0470">Melanin biosynthesis</keyword>
<proteinExistence type="inferred from homology"/>
<keyword evidence="6" id="KW-0186">Copper</keyword>
<evidence type="ECO:0000256" key="3">
    <source>
        <dbReference type="ARBA" id="ARBA00011906"/>
    </source>
</evidence>
<dbReference type="InterPro" id="IPR002227">
    <property type="entry name" value="Tyrosinase_Cu-bd"/>
</dbReference>
<evidence type="ECO:0000256" key="8">
    <source>
        <dbReference type="ARBA" id="ARBA00023101"/>
    </source>
</evidence>
<dbReference type="OrthoDB" id="6132182at2759"/>
<comment type="catalytic activity">
    <reaction evidence="9">
        <text>2 L-dopa + O2 = 2 L-dopaquinone + 2 H2O</text>
        <dbReference type="Rhea" id="RHEA:34287"/>
        <dbReference type="ChEBI" id="CHEBI:15377"/>
        <dbReference type="ChEBI" id="CHEBI:15379"/>
        <dbReference type="ChEBI" id="CHEBI:57504"/>
        <dbReference type="ChEBI" id="CHEBI:57924"/>
        <dbReference type="EC" id="1.14.18.1"/>
    </reaction>
</comment>
<comment type="cofactor">
    <cofactor evidence="1">
        <name>Cu(2+)</name>
        <dbReference type="ChEBI" id="CHEBI:29036"/>
    </cofactor>
</comment>
<dbReference type="InterPro" id="IPR041640">
    <property type="entry name" value="Tyrosinase_C"/>
</dbReference>
<evidence type="ECO:0000259" key="12">
    <source>
        <dbReference type="PROSITE" id="PS00498"/>
    </source>
</evidence>
<dbReference type="SUPFAM" id="SSF48056">
    <property type="entry name" value="Di-copper centre-containing domain"/>
    <property type="match status" value="1"/>
</dbReference>
<comment type="catalytic activity">
    <reaction evidence="10">
        <text>L-tyrosine + O2 = L-dopaquinone + H2O</text>
        <dbReference type="Rhea" id="RHEA:18117"/>
        <dbReference type="ChEBI" id="CHEBI:15377"/>
        <dbReference type="ChEBI" id="CHEBI:15379"/>
        <dbReference type="ChEBI" id="CHEBI:57924"/>
        <dbReference type="ChEBI" id="CHEBI:58315"/>
        <dbReference type="EC" id="1.14.18.1"/>
    </reaction>
</comment>
<keyword evidence="5" id="KW-0560">Oxidoreductase</keyword>
<evidence type="ECO:0000256" key="2">
    <source>
        <dbReference type="ARBA" id="ARBA00009928"/>
    </source>
</evidence>
<evidence type="ECO:0000256" key="10">
    <source>
        <dbReference type="ARBA" id="ARBA00048881"/>
    </source>
</evidence>
<evidence type="ECO:0000313" key="13">
    <source>
        <dbReference type="EMBL" id="OCL11103.1"/>
    </source>
</evidence>
<evidence type="ECO:0000256" key="7">
    <source>
        <dbReference type="ARBA" id="ARBA00023033"/>
    </source>
</evidence>
<feature type="domain" description="Tyrosinase copper-binding" evidence="12">
    <location>
        <begin position="360"/>
        <end position="371"/>
    </location>
</feature>
<dbReference type="Gene3D" id="2.60.310.20">
    <property type="match status" value="1"/>
</dbReference>
<dbReference type="EC" id="1.14.18.1" evidence="3"/>
<comment type="similarity">
    <text evidence="2">Belongs to the tyrosinase family.</text>
</comment>
<evidence type="ECO:0000256" key="9">
    <source>
        <dbReference type="ARBA" id="ARBA00048233"/>
    </source>
</evidence>
<keyword evidence="4" id="KW-0479">Metal-binding</keyword>
<evidence type="ECO:0000259" key="11">
    <source>
        <dbReference type="PROSITE" id="PS00497"/>
    </source>
</evidence>
<feature type="domain" description="Tyrosinase copper-binding" evidence="11">
    <location>
        <begin position="115"/>
        <end position="132"/>
    </location>
</feature>
<accession>A0A8E2JVK2</accession>
<dbReference type="Gene3D" id="1.10.1280.10">
    <property type="entry name" value="Di-copper center containing domain from catechol oxidase"/>
    <property type="match status" value="1"/>
</dbReference>
<organism evidence="13 14">
    <name type="scientific">Glonium stellatum</name>
    <dbReference type="NCBI Taxonomy" id="574774"/>
    <lineage>
        <taxon>Eukaryota</taxon>
        <taxon>Fungi</taxon>
        <taxon>Dikarya</taxon>
        <taxon>Ascomycota</taxon>
        <taxon>Pezizomycotina</taxon>
        <taxon>Dothideomycetes</taxon>
        <taxon>Pleosporomycetidae</taxon>
        <taxon>Gloniales</taxon>
        <taxon>Gloniaceae</taxon>
        <taxon>Glonium</taxon>
    </lineage>
</organism>
<dbReference type="GO" id="GO:0046872">
    <property type="term" value="F:metal ion binding"/>
    <property type="evidence" value="ECO:0007669"/>
    <property type="project" value="UniProtKB-KW"/>
</dbReference>
<keyword evidence="14" id="KW-1185">Reference proteome</keyword>
<evidence type="ECO:0000313" key="14">
    <source>
        <dbReference type="Proteomes" id="UP000250140"/>
    </source>
</evidence>
<dbReference type="InterPro" id="IPR050316">
    <property type="entry name" value="Tyrosinase/Hemocyanin"/>
</dbReference>
<dbReference type="EMBL" id="KV749117">
    <property type="protein sequence ID" value="OCL11103.1"/>
    <property type="molecule type" value="Genomic_DNA"/>
</dbReference>
<protein>
    <recommendedName>
        <fullName evidence="3">tyrosinase</fullName>
        <ecNumber evidence="3">1.14.18.1</ecNumber>
    </recommendedName>
</protein>
<dbReference type="AlphaFoldDB" id="A0A8E2JVK2"/>
<dbReference type="InterPro" id="IPR008922">
    <property type="entry name" value="Di-copper_centre_dom_sf"/>
</dbReference>
<gene>
    <name evidence="13" type="ORF">AOQ84DRAFT_387067</name>
</gene>
<keyword evidence="7" id="KW-0503">Monooxygenase</keyword>
<dbReference type="PROSITE" id="PS00498">
    <property type="entry name" value="TYROSINASE_2"/>
    <property type="match status" value="1"/>
</dbReference>
<reference evidence="13 14" key="1">
    <citation type="journal article" date="2016" name="Nat. Commun.">
        <title>Ectomycorrhizal ecology is imprinted in the genome of the dominant symbiotic fungus Cenococcum geophilum.</title>
        <authorList>
            <consortium name="DOE Joint Genome Institute"/>
            <person name="Peter M."/>
            <person name="Kohler A."/>
            <person name="Ohm R.A."/>
            <person name="Kuo A."/>
            <person name="Krutzmann J."/>
            <person name="Morin E."/>
            <person name="Arend M."/>
            <person name="Barry K.W."/>
            <person name="Binder M."/>
            <person name="Choi C."/>
            <person name="Clum A."/>
            <person name="Copeland A."/>
            <person name="Grisel N."/>
            <person name="Haridas S."/>
            <person name="Kipfer T."/>
            <person name="LaButti K."/>
            <person name="Lindquist E."/>
            <person name="Lipzen A."/>
            <person name="Maire R."/>
            <person name="Meier B."/>
            <person name="Mihaltcheva S."/>
            <person name="Molinier V."/>
            <person name="Murat C."/>
            <person name="Poggeler S."/>
            <person name="Quandt C.A."/>
            <person name="Sperisen C."/>
            <person name="Tritt A."/>
            <person name="Tisserant E."/>
            <person name="Crous P.W."/>
            <person name="Henrissat B."/>
            <person name="Nehls U."/>
            <person name="Egli S."/>
            <person name="Spatafora J.W."/>
            <person name="Grigoriev I.V."/>
            <person name="Martin F.M."/>
        </authorList>
    </citation>
    <scope>NUCLEOTIDE SEQUENCE [LARGE SCALE GENOMIC DNA]</scope>
    <source>
        <strain evidence="13 14">CBS 207.34</strain>
    </source>
</reference>
<evidence type="ECO:0000256" key="6">
    <source>
        <dbReference type="ARBA" id="ARBA00023008"/>
    </source>
</evidence>
<dbReference type="Pfam" id="PF18132">
    <property type="entry name" value="Tyrosinase_C"/>
    <property type="match status" value="1"/>
</dbReference>
<evidence type="ECO:0000256" key="4">
    <source>
        <dbReference type="ARBA" id="ARBA00022723"/>
    </source>
</evidence>
<dbReference type="Proteomes" id="UP000250140">
    <property type="component" value="Unassembled WGS sequence"/>
</dbReference>
<dbReference type="Pfam" id="PF00264">
    <property type="entry name" value="Tyrosinase"/>
    <property type="match status" value="1"/>
</dbReference>
<name>A0A8E2JVK2_9PEZI</name>
<evidence type="ECO:0000256" key="1">
    <source>
        <dbReference type="ARBA" id="ARBA00001973"/>
    </source>
</evidence>
<dbReference type="GO" id="GO:0042438">
    <property type="term" value="P:melanin biosynthetic process"/>
    <property type="evidence" value="ECO:0007669"/>
    <property type="project" value="UniProtKB-KW"/>
</dbReference>
<dbReference type="PRINTS" id="PR00092">
    <property type="entry name" value="TYROSINASE"/>
</dbReference>
<sequence>MVANIDTTQLAAQQAQGLTVGVVPLDGSVQPRLEIDDFIQDSDLANLYLLALQELMQQDWKKPFSYFQIAGIHGRPWANWDNVDPSQIHHESKDFVEEGNKLNQGPSPYSGYCSHSSILFPTWHRVYLAMLEQSVFLTVTNIASRFPEPQKKKYVSAAGRFRLPFWDPFLPRQKLMNVHGYPIYRCGVPIILMIPKVRVRMPEHPTELTEIDNPLYNCRFPNGTNKWDDIGPLKWADRDHPTEGPHDKFPVHTIRGITPSGDSEHSFVNQTLDNALSHSTGRGLPLGGKIYRMLMGPPLTYGEMSNTSYTPLGDGKPTKNEQNSVEGFHNDIHVMCGAGRGTDQSHIYGHMALNEYAAFDPIFWLHHANIDRIIAIWQALNPEKWFEGQPLRGAPTYVTATMTEERSTSPLVPFRKGFDENGAPLWWTPNEVRDCQTLGYTYPQISAQESDIGLLRKWVNDHYEWATIGGSPPPLEPLFNSESLLNVEVFPELLMIDGQKELHKSSSSHVHEGAIHHLVSSIKNFHLHKDQRYKHISNLVHHDSMVQWNVTIRVEKFALNGSFTIFVFLGDFCPDPASWHHEANMVGSDSIFANRTIAHCENCQKQEESKLLDSDTIPLTTPLVTYWRNQEEVQGIRVESLDPPHVIPFLRRNLHWRVVDPEGRIRNPDQVASFKVQVGSQIVHLPANPTHAPIYDHETIWAEITDSRPGGLNRLERF</sequence>
<dbReference type="PANTHER" id="PTHR11474:SF76">
    <property type="entry name" value="SHKT DOMAIN-CONTAINING PROTEIN"/>
    <property type="match status" value="1"/>
</dbReference>
<dbReference type="PANTHER" id="PTHR11474">
    <property type="entry name" value="TYROSINASE FAMILY MEMBER"/>
    <property type="match status" value="1"/>
</dbReference>
<dbReference type="PROSITE" id="PS00497">
    <property type="entry name" value="TYROSINASE_1"/>
    <property type="match status" value="1"/>
</dbReference>